<reference evidence="1 2" key="1">
    <citation type="submission" date="2018-11" db="EMBL/GenBank/DDBJ databases">
        <title>Sequencing the genomes of 1000 actinobacteria strains.</title>
        <authorList>
            <person name="Klenk H.-P."/>
        </authorList>
    </citation>
    <scope>NUCLEOTIDE SEQUENCE [LARGE SCALE GENOMIC DNA]</scope>
    <source>
        <strain evidence="1 2">DSM 11294</strain>
    </source>
</reference>
<dbReference type="CDD" id="cd03143">
    <property type="entry name" value="A4_beta-galactosidase_middle_domain"/>
    <property type="match status" value="1"/>
</dbReference>
<comment type="caution">
    <text evidence="1">The sequence shown here is derived from an EMBL/GenBank/DDBJ whole genome shotgun (WGS) entry which is preliminary data.</text>
</comment>
<evidence type="ECO:0000313" key="2">
    <source>
        <dbReference type="Proteomes" id="UP000280668"/>
    </source>
</evidence>
<dbReference type="RefSeq" id="WP_211336048.1">
    <property type="nucleotide sequence ID" value="NZ_RKHK01000001.1"/>
</dbReference>
<proteinExistence type="predicted"/>
<dbReference type="SUPFAM" id="SSF51445">
    <property type="entry name" value="(Trans)glycosidases"/>
    <property type="match status" value="1"/>
</dbReference>
<name>A0A3N2BB41_9MICO</name>
<dbReference type="InterPro" id="IPR052177">
    <property type="entry name" value="Divisome_Glycosyl_Hydrolase"/>
</dbReference>
<dbReference type="AlphaFoldDB" id="A0A3N2BB41"/>
<keyword evidence="2" id="KW-1185">Reference proteome</keyword>
<accession>A0A3N2BB41</accession>
<evidence type="ECO:0000313" key="1">
    <source>
        <dbReference type="EMBL" id="ROR72438.1"/>
    </source>
</evidence>
<dbReference type="Gene3D" id="3.20.20.80">
    <property type="entry name" value="Glycosidases"/>
    <property type="match status" value="1"/>
</dbReference>
<sequence length="711" mass="78451">MTSTDARPEVPGALRTQDWFRSATRWTQLTFTDDDPATFDVDFWIDVMQRSQSNALCLSAGGYMAFYPTAIPHHRRSVHLGDTDPFGALVDGARALGMHVMARVDPHAIHDDVAQQRPEWLARDVEGNPVPHASMPGLWLTDPFTSYHREFVTDIAVEIVEKYDVDAIFANRWEGHGAISYSPAADQRFHADTGLHLPRQDDPEDPAWERYPAWRSRQLSELVVLWDDAVRAVKPHVRFIPNRGAQLTRDLVRELVDDRYPMFFVDKQGRSGLEASWVPGQIAKRARGLYPDRPVALITSVGPEDNALRWKDSVADPHETVSLIVDGFAHGARPWFTKFKADSFDTRWVEPIVEAFGLHERCEPVLENLQHTAEVVLLDVRGLAVSAHPAAPSSYGPDAAAHENGFYQALIEARIPFEYLAAEALSLDRLEGVRALILPSGAGLPAAQIAVIEEFVAHGGSVVAAFDAGLDTSGAEPELALGGLLGVRLAGEVRGPLKNKYMTLESKHEITRGYEGAQRIVAGSKVVDVAADEGADVVLRFVPDYPDLPMEEVYPRPGETLPAVVTREHLSGGRTVYLAGNIGEIYWDALQSDHGRLIANVVRWAAGHRARVEVSGRGLIDLAVHEGRNELAVTVVNLTNPMAMRGQQHELIPLTAQEVSIELPLGVSDVRATRVVADHEVPVRVEGSRARVTIDDIERLEVIHFTWTAAN</sequence>
<dbReference type="InterPro" id="IPR017853">
    <property type="entry name" value="GH"/>
</dbReference>
<dbReference type="GO" id="GO:0016787">
    <property type="term" value="F:hydrolase activity"/>
    <property type="evidence" value="ECO:0007669"/>
    <property type="project" value="UniProtKB-KW"/>
</dbReference>
<dbReference type="InterPro" id="IPR029062">
    <property type="entry name" value="Class_I_gatase-like"/>
</dbReference>
<gene>
    <name evidence="1" type="ORF">EDD31_0789</name>
</gene>
<organism evidence="1 2">
    <name type="scientific">Bogoriella caseilytica</name>
    <dbReference type="NCBI Taxonomy" id="56055"/>
    <lineage>
        <taxon>Bacteria</taxon>
        <taxon>Bacillati</taxon>
        <taxon>Actinomycetota</taxon>
        <taxon>Actinomycetes</taxon>
        <taxon>Micrococcales</taxon>
        <taxon>Bogoriellaceae</taxon>
        <taxon>Bogoriella</taxon>
    </lineage>
</organism>
<dbReference type="Proteomes" id="UP000280668">
    <property type="component" value="Unassembled WGS sequence"/>
</dbReference>
<dbReference type="Gene3D" id="3.40.50.880">
    <property type="match status" value="1"/>
</dbReference>
<dbReference type="PANTHER" id="PTHR43405:SF1">
    <property type="entry name" value="GLYCOSYL HYDROLASE DIGH"/>
    <property type="match status" value="1"/>
</dbReference>
<dbReference type="Pfam" id="PF14871">
    <property type="entry name" value="GHL6"/>
    <property type="match status" value="1"/>
</dbReference>
<dbReference type="PANTHER" id="PTHR43405">
    <property type="entry name" value="GLYCOSYL HYDROLASE DIGH"/>
    <property type="match status" value="1"/>
</dbReference>
<protein>
    <submittedName>
        <fullName evidence="1">Putative glycosyl hydrolase-like family 6 (GHL6) protein</fullName>
    </submittedName>
</protein>
<dbReference type="InterPro" id="IPR028212">
    <property type="entry name" value="GHL6"/>
</dbReference>
<keyword evidence="1" id="KW-0378">Hydrolase</keyword>
<dbReference type="EMBL" id="RKHK01000001">
    <property type="protein sequence ID" value="ROR72438.1"/>
    <property type="molecule type" value="Genomic_DNA"/>
</dbReference>
<dbReference type="SUPFAM" id="SSF52317">
    <property type="entry name" value="Class I glutamine amidotransferase-like"/>
    <property type="match status" value="1"/>
</dbReference>